<organism evidence="2 3">
    <name type="scientific">Neobacillus notoginsengisoli</name>
    <dbReference type="NCBI Taxonomy" id="1578198"/>
    <lineage>
        <taxon>Bacteria</taxon>
        <taxon>Bacillati</taxon>
        <taxon>Bacillota</taxon>
        <taxon>Bacilli</taxon>
        <taxon>Bacillales</taxon>
        <taxon>Bacillaceae</taxon>
        <taxon>Neobacillus</taxon>
    </lineage>
</organism>
<comment type="caution">
    <text evidence="2">The sequence shown here is derived from an EMBL/GenBank/DDBJ whole genome shotgun (WGS) entry which is preliminary data.</text>
</comment>
<gene>
    <name evidence="2" type="ORF">D1B31_14350</name>
</gene>
<evidence type="ECO:0000256" key="1">
    <source>
        <dbReference type="SAM" id="MobiDB-lite"/>
    </source>
</evidence>
<evidence type="ECO:0000313" key="2">
    <source>
        <dbReference type="EMBL" id="RHW37964.1"/>
    </source>
</evidence>
<dbReference type="EMBL" id="QWEG01000009">
    <property type="protein sequence ID" value="RHW37964.1"/>
    <property type="molecule type" value="Genomic_DNA"/>
</dbReference>
<dbReference type="OrthoDB" id="2888316at2"/>
<protein>
    <submittedName>
        <fullName evidence="2">Uncharacterized protein</fullName>
    </submittedName>
</protein>
<accession>A0A417YRD5</accession>
<keyword evidence="3" id="KW-1185">Reference proteome</keyword>
<reference evidence="2 3" key="1">
    <citation type="journal article" date="2017" name="Int. J. Syst. Evol. Microbiol.">
        <title>Bacillus notoginsengisoli sp. nov., a novel bacterium isolated from the rhizosphere of Panax notoginseng.</title>
        <authorList>
            <person name="Zhang M.Y."/>
            <person name="Cheng J."/>
            <person name="Cai Y."/>
            <person name="Zhang T.Y."/>
            <person name="Wu Y.Y."/>
            <person name="Manikprabhu D."/>
            <person name="Li W.J."/>
            <person name="Zhang Y.X."/>
        </authorList>
    </citation>
    <scope>NUCLEOTIDE SEQUENCE [LARGE SCALE GENOMIC DNA]</scope>
    <source>
        <strain evidence="2 3">JCM 30743</strain>
    </source>
</reference>
<name>A0A417YRD5_9BACI</name>
<dbReference type="AlphaFoldDB" id="A0A417YRD5"/>
<dbReference type="Proteomes" id="UP000284416">
    <property type="component" value="Unassembled WGS sequence"/>
</dbReference>
<dbReference type="RefSeq" id="WP_118921554.1">
    <property type="nucleotide sequence ID" value="NZ_QWEG01000009.1"/>
</dbReference>
<proteinExistence type="predicted"/>
<evidence type="ECO:0000313" key="3">
    <source>
        <dbReference type="Proteomes" id="UP000284416"/>
    </source>
</evidence>
<feature type="region of interest" description="Disordered" evidence="1">
    <location>
        <begin position="56"/>
        <end position="98"/>
    </location>
</feature>
<sequence>MEFEKFESSNVQSDLIRLLVSKTLQKYGVKKKSVSANEKQRLRQLVSKLQEDTESFLENTSKAHTESDFVSGDEEGIEKPIKKNSSSPIQFRRRYHNK</sequence>